<name>A0A9Q3PGS4_9BASI</name>
<dbReference type="Proteomes" id="UP000765509">
    <property type="component" value="Unassembled WGS sequence"/>
</dbReference>
<dbReference type="AlphaFoldDB" id="A0A9Q3PGS4"/>
<evidence type="ECO:0000313" key="3">
    <source>
        <dbReference type="Proteomes" id="UP000765509"/>
    </source>
</evidence>
<accession>A0A9Q3PGS4</accession>
<protein>
    <submittedName>
        <fullName evidence="2">Uncharacterized protein</fullName>
    </submittedName>
</protein>
<comment type="caution">
    <text evidence="2">The sequence shown here is derived from an EMBL/GenBank/DDBJ whole genome shotgun (WGS) entry which is preliminary data.</text>
</comment>
<feature type="region of interest" description="Disordered" evidence="1">
    <location>
        <begin position="139"/>
        <end position="167"/>
    </location>
</feature>
<evidence type="ECO:0000313" key="2">
    <source>
        <dbReference type="EMBL" id="MBW0560615.1"/>
    </source>
</evidence>
<sequence>MENAFESAIFNSDKDKPLNWFLKQKYRLSSLHPDMSYSMLNMKILRECGGELEHSIRCSCVEPCSTEEYINAIEDIIARTIIGKACTRNPIDYKMVPKISREDKRPERPVLKCHKCGSTSNLANNFTKKTQINEVNLIEEAQSAEEKEKSDQDSAISEDTPVEDYHI</sequence>
<proteinExistence type="predicted"/>
<dbReference type="EMBL" id="AVOT02069802">
    <property type="protein sequence ID" value="MBW0560615.1"/>
    <property type="molecule type" value="Genomic_DNA"/>
</dbReference>
<keyword evidence="3" id="KW-1185">Reference proteome</keyword>
<organism evidence="2 3">
    <name type="scientific">Austropuccinia psidii MF-1</name>
    <dbReference type="NCBI Taxonomy" id="1389203"/>
    <lineage>
        <taxon>Eukaryota</taxon>
        <taxon>Fungi</taxon>
        <taxon>Dikarya</taxon>
        <taxon>Basidiomycota</taxon>
        <taxon>Pucciniomycotina</taxon>
        <taxon>Pucciniomycetes</taxon>
        <taxon>Pucciniales</taxon>
        <taxon>Sphaerophragmiaceae</taxon>
        <taxon>Austropuccinia</taxon>
    </lineage>
</organism>
<reference evidence="2" key="1">
    <citation type="submission" date="2021-03" db="EMBL/GenBank/DDBJ databases">
        <title>Draft genome sequence of rust myrtle Austropuccinia psidii MF-1, a brazilian biotype.</title>
        <authorList>
            <person name="Quecine M.C."/>
            <person name="Pachon D.M.R."/>
            <person name="Bonatelli M.L."/>
            <person name="Correr F.H."/>
            <person name="Franceschini L.M."/>
            <person name="Leite T.F."/>
            <person name="Margarido G.R.A."/>
            <person name="Almeida C.A."/>
            <person name="Ferrarezi J.A."/>
            <person name="Labate C.A."/>
        </authorList>
    </citation>
    <scope>NUCLEOTIDE SEQUENCE</scope>
    <source>
        <strain evidence="2">MF-1</strain>
    </source>
</reference>
<gene>
    <name evidence="2" type="ORF">O181_100330</name>
</gene>
<evidence type="ECO:0000256" key="1">
    <source>
        <dbReference type="SAM" id="MobiDB-lite"/>
    </source>
</evidence>